<accession>A0A1H6RAF1</accession>
<dbReference type="InterPro" id="IPR003719">
    <property type="entry name" value="Phenazine_PhzF-like"/>
</dbReference>
<dbReference type="PANTHER" id="PTHR13774">
    <property type="entry name" value="PHENAZINE BIOSYNTHESIS PROTEIN"/>
    <property type="match status" value="1"/>
</dbReference>
<dbReference type="EMBL" id="FNYR01000001">
    <property type="protein sequence ID" value="SEI49507.1"/>
    <property type="molecule type" value="Genomic_DNA"/>
</dbReference>
<dbReference type="SUPFAM" id="SSF54506">
    <property type="entry name" value="Diaminopimelate epimerase-like"/>
    <property type="match status" value="1"/>
</dbReference>
<dbReference type="Pfam" id="PF02567">
    <property type="entry name" value="PhzC-PhzF"/>
    <property type="match status" value="1"/>
</dbReference>
<dbReference type="GO" id="GO:0005737">
    <property type="term" value="C:cytoplasm"/>
    <property type="evidence" value="ECO:0007669"/>
    <property type="project" value="TreeGrafter"/>
</dbReference>
<keyword evidence="3" id="KW-1185">Reference proteome</keyword>
<protein>
    <submittedName>
        <fullName evidence="2">Phenazine biosynthesis protein PhzF family</fullName>
    </submittedName>
</protein>
<evidence type="ECO:0000256" key="1">
    <source>
        <dbReference type="ARBA" id="ARBA00023235"/>
    </source>
</evidence>
<evidence type="ECO:0000313" key="3">
    <source>
        <dbReference type="Proteomes" id="UP000198888"/>
    </source>
</evidence>
<proteinExistence type="predicted"/>
<dbReference type="GeneID" id="35002537"/>
<keyword evidence="1" id="KW-0413">Isomerase</keyword>
<evidence type="ECO:0000313" key="2">
    <source>
        <dbReference type="EMBL" id="SEI49507.1"/>
    </source>
</evidence>
<dbReference type="AlphaFoldDB" id="A0A1H6RAF1"/>
<accession>A0A2H4Q2F5</accession>
<name>A0A1H6RAF1_9EURY</name>
<sequence>MPTRRMALVDAFTTDPLSGNAAGVIPDAEGLSDHQQQAIARELSVSETAFLSSSAEADRQLRYFTPTQEISLCGHATIAAHALLHEEGVIEAGSHSLQTDSGVLEVEIDDDGTVWMQQESSTVTECDIDYDRLADALGTDPATLQDVGADIPVARASTGLPVLIVPINFLESLGGLQPDLAAIERLSEAHDVAGIYVFTFDTLSTDATAHGRFFAPAVGVDEDPVTGTASGACAAYLDSVGSAAFDELDDELRFEQGQFLDRGGLVRVRLERAGSDGFVWVGGRAVTTVDGTLTVPEDDVDEIIEA</sequence>
<dbReference type="Proteomes" id="UP000198888">
    <property type="component" value="Unassembled WGS sequence"/>
</dbReference>
<dbReference type="RefSeq" id="WP_089670712.1">
    <property type="nucleotide sequence ID" value="NZ_CP024845.1"/>
</dbReference>
<dbReference type="Gene3D" id="3.10.310.10">
    <property type="entry name" value="Diaminopimelate Epimerase, Chain A, domain 1"/>
    <property type="match status" value="2"/>
</dbReference>
<dbReference type="NCBIfam" id="TIGR00654">
    <property type="entry name" value="PhzF_family"/>
    <property type="match status" value="1"/>
</dbReference>
<dbReference type="OrthoDB" id="105902at2157"/>
<dbReference type="PANTHER" id="PTHR13774:SF39">
    <property type="entry name" value="BIOSYNTHESIS PROTEIN, PUTATIVE-RELATED"/>
    <property type="match status" value="1"/>
</dbReference>
<dbReference type="KEGG" id="hae:halTADL_1751"/>
<dbReference type="STRING" id="1073996.SAMN05444271_101214"/>
<dbReference type="GO" id="GO:0016853">
    <property type="term" value="F:isomerase activity"/>
    <property type="evidence" value="ECO:0007669"/>
    <property type="project" value="UniProtKB-KW"/>
</dbReference>
<reference evidence="2 3" key="1">
    <citation type="submission" date="2016-10" db="EMBL/GenBank/DDBJ databases">
        <authorList>
            <person name="de Groot N.N."/>
        </authorList>
    </citation>
    <scope>NUCLEOTIDE SEQUENCE [LARGE SCALE GENOMIC DNA]</scope>
    <source>
        <strain evidence="2 3">DSM 22187</strain>
    </source>
</reference>
<organism evidence="2 3">
    <name type="scientific">Halohasta litchfieldiae</name>
    <dbReference type="NCBI Taxonomy" id="1073996"/>
    <lineage>
        <taxon>Archaea</taxon>
        <taxon>Methanobacteriati</taxon>
        <taxon>Methanobacteriota</taxon>
        <taxon>Stenosarchaea group</taxon>
        <taxon>Halobacteria</taxon>
        <taxon>Halobacteriales</taxon>
        <taxon>Haloferacaceae</taxon>
        <taxon>Halohasta</taxon>
    </lineage>
</organism>
<gene>
    <name evidence="2" type="ORF">SAMN05444271_101214</name>
</gene>
<dbReference type="PIRSF" id="PIRSF016184">
    <property type="entry name" value="PhzC_PhzF"/>
    <property type="match status" value="1"/>
</dbReference>